<feature type="region of interest" description="Disordered" evidence="16">
    <location>
        <begin position="721"/>
        <end position="931"/>
    </location>
</feature>
<dbReference type="Proteomes" id="UP001286456">
    <property type="component" value="Unassembled WGS sequence"/>
</dbReference>
<feature type="compositionally biased region" description="Low complexity" evidence="16">
    <location>
        <begin position="1093"/>
        <end position="1102"/>
    </location>
</feature>
<feature type="region of interest" description="Disordered" evidence="16">
    <location>
        <begin position="952"/>
        <end position="977"/>
    </location>
</feature>
<evidence type="ECO:0000256" key="5">
    <source>
        <dbReference type="ARBA" id="ARBA00020357"/>
    </source>
</evidence>
<dbReference type="FunFam" id="2.30.30.40:FF:000256">
    <property type="entry name" value="Actin cytoskeleton-regulatory complex protein SLA1"/>
    <property type="match status" value="1"/>
</dbReference>
<feature type="compositionally biased region" description="Polar residues" evidence="16">
    <location>
        <begin position="1074"/>
        <end position="1085"/>
    </location>
</feature>
<dbReference type="InterPro" id="IPR035800">
    <property type="entry name" value="Sla1_SH3_1"/>
</dbReference>
<feature type="compositionally biased region" description="Pro residues" evidence="16">
    <location>
        <begin position="846"/>
        <end position="863"/>
    </location>
</feature>
<dbReference type="CDD" id="cd11773">
    <property type="entry name" value="SH3_Sla1p_1"/>
    <property type="match status" value="1"/>
</dbReference>
<dbReference type="EMBL" id="JAUEPO010000001">
    <property type="protein sequence ID" value="KAK3337064.1"/>
    <property type="molecule type" value="Genomic_DNA"/>
</dbReference>
<feature type="compositionally biased region" description="Low complexity" evidence="16">
    <location>
        <begin position="522"/>
        <end position="533"/>
    </location>
</feature>
<evidence type="ECO:0000259" key="17">
    <source>
        <dbReference type="PROSITE" id="PS50002"/>
    </source>
</evidence>
<keyword evidence="6 15" id="KW-0728">SH3 domain</keyword>
<feature type="region of interest" description="Disordered" evidence="16">
    <location>
        <begin position="1053"/>
        <end position="1212"/>
    </location>
</feature>
<evidence type="ECO:0000256" key="3">
    <source>
        <dbReference type="ARBA" id="ARBA00004413"/>
    </source>
</evidence>
<sequence length="1212" mass="130191">MGFLGVYKALYDYVPQGEGELAINEGDILYLIEKSEDDDWWKAKKKATAEDDDEPTGLIPSNYIEEVQPEASARALYEYTRQTDEELSFPEDAQLTVFDSTDPDWILVGHKGDYGFAPANYIEVADGEDIQAGNAAAAPAPPPLPVRTPTDVASPPLPARNTPSEPRTPVTPNPATALAGVLASRSASSSHVPPPISLPSRQQYVSDEEETKSPPLPSRPRGDSEVSRGHSSRPAPPQLEQLRNDDYLPQTPRTPTAALTPGDFHMYNINEMVSVMGKKKKMPTTLGINLRTGVILIAPERQQDGPSLEWSADRMTHYSREGKHVFVELVRPSKSVDFHAGAKDTAEEIVSMLGELAGAVRAEGLREVIMAATGHTQKKGVILYDFMAQGEDEVTVGVGDEVFIIDDSKSDEWWQVRRLKNNKEGVVPSSYIEITGTVDVPAPSSTTGINAGKSRAEQNRLEEQRLTKQAVKAAQREEQKERESRGSEVGSGMRLPDRNSSLSTRDGNSEGQQRSKRETSRTDGSGSSKTGKSSKAFCCFDGHICADHALEPDASKVRTWTDRSKSFSVEAQFLGLKDGKINLHKMNGVKIAVPVVKMSLEDLEYVERATGISLDEDKPLSDLKKRSAAAGESSRSAGSSSRVGASIEPPKKPEYDWFQFFLGCDVQPGLCERYSQAFNRDSMDESVLPDVDASVLRNLGLREGDIIKVMRYLDSKYGRNKKAGAEDGDAGGGLFSGPGGTLRNNTRKGRPAPPVETSNVVDPKAFSKQKDGGASEAKAPSPTTASPPKAAATPASTKPASGFDDDAWDVKPSRAQPAEPTPQPAARAPEPAPAPAPAPAQAQAPAPAPAPAAPAPAPAPKPAPLTGSMQELSLLTQPLQPEKVQPPAPPALSLAPAQPPAQAPAPAMQIPQPTGANPGFFAGMPPPNVNTQQFAQMPQLAARQRPLAPQYTQGQGALMPPPPPSRPLSAPQAAPVSSFTPPPLQPQMTGYQTQIAPPGQSLNEIAQARLQQQYLQMQAQQQQQQQQQMQAMMPMMTGMPTQQGFTPNQFVPQPTGMMNGPQSMQPSPFADPRPQQQFSSIQMQPTGYGAFNQQQPQQQPQQFGSSFLPPPLEPQRTAMPQQQQPPMQISQPTGMGMGMGMGGYAPQQQQQGFASNGMGGLAPPMQPLMPQQTGPPPPVRFGVSNETKKLAPQPTGRRANLAAATPNNPFGF</sequence>
<dbReference type="InterPro" id="IPR035821">
    <property type="entry name" value="Sla1_SH3_3"/>
</dbReference>
<accession>A0AAE0J554</accession>
<proteinExistence type="inferred from homology"/>
<dbReference type="GO" id="GO:0000147">
    <property type="term" value="P:actin cortical patch assembly"/>
    <property type="evidence" value="ECO:0007669"/>
    <property type="project" value="TreeGrafter"/>
</dbReference>
<dbReference type="GO" id="GO:0003779">
    <property type="term" value="F:actin binding"/>
    <property type="evidence" value="ECO:0007669"/>
    <property type="project" value="UniProtKB-KW"/>
</dbReference>
<evidence type="ECO:0000256" key="6">
    <source>
        <dbReference type="ARBA" id="ARBA00022443"/>
    </source>
</evidence>
<organism evidence="18 19">
    <name type="scientific">Cercophora scortea</name>
    <dbReference type="NCBI Taxonomy" id="314031"/>
    <lineage>
        <taxon>Eukaryota</taxon>
        <taxon>Fungi</taxon>
        <taxon>Dikarya</taxon>
        <taxon>Ascomycota</taxon>
        <taxon>Pezizomycotina</taxon>
        <taxon>Sordariomycetes</taxon>
        <taxon>Sordariomycetidae</taxon>
        <taxon>Sordariales</taxon>
        <taxon>Lasiosphaeriaceae</taxon>
        <taxon>Cercophora</taxon>
    </lineage>
</organism>
<dbReference type="InterPro" id="IPR056996">
    <property type="entry name" value="PH_SLA1"/>
</dbReference>
<evidence type="ECO:0000256" key="11">
    <source>
        <dbReference type="ARBA" id="ARBA00022753"/>
    </source>
</evidence>
<reference evidence="18" key="2">
    <citation type="submission" date="2023-06" db="EMBL/GenBank/DDBJ databases">
        <authorList>
            <consortium name="Lawrence Berkeley National Laboratory"/>
            <person name="Haridas S."/>
            <person name="Hensen N."/>
            <person name="Bonometti L."/>
            <person name="Westerberg I."/>
            <person name="Brannstrom I.O."/>
            <person name="Guillou S."/>
            <person name="Cros-Aarteil S."/>
            <person name="Calhoun S."/>
            <person name="Kuo A."/>
            <person name="Mondo S."/>
            <person name="Pangilinan J."/>
            <person name="Riley R."/>
            <person name="Labutti K."/>
            <person name="Andreopoulos B."/>
            <person name="Lipzen A."/>
            <person name="Chen C."/>
            <person name="Yanf M."/>
            <person name="Daum C."/>
            <person name="Ng V."/>
            <person name="Clum A."/>
            <person name="Steindorff A."/>
            <person name="Ohm R."/>
            <person name="Martin F."/>
            <person name="Silar P."/>
            <person name="Natvig D."/>
            <person name="Lalanne C."/>
            <person name="Gautier V."/>
            <person name="Ament-Velasquez S.L."/>
            <person name="Kruys A."/>
            <person name="Hutchinson M.I."/>
            <person name="Powell A.J."/>
            <person name="Barry K."/>
            <person name="Miller A.N."/>
            <person name="Grigoriev I.V."/>
            <person name="Debuchy R."/>
            <person name="Gladieux P."/>
            <person name="Thoren M.H."/>
            <person name="Johannesson H."/>
        </authorList>
    </citation>
    <scope>NUCLEOTIDE SEQUENCE</scope>
    <source>
        <strain evidence="18">SMH4131-1</strain>
    </source>
</reference>
<dbReference type="Pfam" id="PF14604">
    <property type="entry name" value="SH3_9"/>
    <property type="match status" value="1"/>
</dbReference>
<feature type="compositionally biased region" description="Low complexity" evidence="16">
    <location>
        <begin position="1114"/>
        <end position="1134"/>
    </location>
</feature>
<evidence type="ECO:0000256" key="4">
    <source>
        <dbReference type="ARBA" id="ARBA00007948"/>
    </source>
</evidence>
<dbReference type="PRINTS" id="PR00452">
    <property type="entry name" value="SH3DOMAIN"/>
</dbReference>
<dbReference type="InterPro" id="IPR036028">
    <property type="entry name" value="SH3-like_dom_sf"/>
</dbReference>
<feature type="compositionally biased region" description="Low complexity" evidence="16">
    <location>
        <begin position="777"/>
        <end position="801"/>
    </location>
</feature>
<dbReference type="GO" id="GO:0043130">
    <property type="term" value="F:ubiquitin binding"/>
    <property type="evidence" value="ECO:0007669"/>
    <property type="project" value="InterPro"/>
</dbReference>
<dbReference type="GO" id="GO:0030479">
    <property type="term" value="C:actin cortical patch"/>
    <property type="evidence" value="ECO:0007669"/>
    <property type="project" value="UniProtKB-SubCell"/>
</dbReference>
<evidence type="ECO:0000256" key="9">
    <source>
        <dbReference type="ARBA" id="ARBA00022583"/>
    </source>
</evidence>
<feature type="compositionally biased region" description="Low complexity" evidence="16">
    <location>
        <begin position="628"/>
        <end position="646"/>
    </location>
</feature>
<keyword evidence="11" id="KW-0967">Endosome</keyword>
<comment type="similarity">
    <text evidence="4">Belongs to the SLA1 family.</text>
</comment>
<evidence type="ECO:0000256" key="8">
    <source>
        <dbReference type="ARBA" id="ARBA00022490"/>
    </source>
</evidence>
<dbReference type="GO" id="GO:0010008">
    <property type="term" value="C:endosome membrane"/>
    <property type="evidence" value="ECO:0007669"/>
    <property type="project" value="UniProtKB-SubCell"/>
</dbReference>
<keyword evidence="10" id="KW-0677">Repeat</keyword>
<dbReference type="InterPro" id="IPR001452">
    <property type="entry name" value="SH3_domain"/>
</dbReference>
<dbReference type="PROSITE" id="PS50002">
    <property type="entry name" value="SH3"/>
    <property type="match status" value="3"/>
</dbReference>
<dbReference type="GO" id="GO:0005634">
    <property type="term" value="C:nucleus"/>
    <property type="evidence" value="ECO:0007669"/>
    <property type="project" value="TreeGrafter"/>
</dbReference>
<feature type="domain" description="SH3" evidence="17">
    <location>
        <begin position="70"/>
        <end position="127"/>
    </location>
</feature>
<dbReference type="Pfam" id="PF03983">
    <property type="entry name" value="SHD1"/>
    <property type="match status" value="1"/>
</dbReference>
<dbReference type="GO" id="GO:0005886">
    <property type="term" value="C:plasma membrane"/>
    <property type="evidence" value="ECO:0007669"/>
    <property type="project" value="UniProtKB-SubCell"/>
</dbReference>
<dbReference type="GO" id="GO:0030833">
    <property type="term" value="P:regulation of actin filament polymerization"/>
    <property type="evidence" value="ECO:0007669"/>
    <property type="project" value="TreeGrafter"/>
</dbReference>
<dbReference type="Pfam" id="PF24081">
    <property type="entry name" value="PH_SLA1"/>
    <property type="match status" value="1"/>
</dbReference>
<feature type="compositionally biased region" description="Gly residues" evidence="16">
    <location>
        <begin position="730"/>
        <end position="740"/>
    </location>
</feature>
<evidence type="ECO:0000256" key="13">
    <source>
        <dbReference type="ARBA" id="ARBA00023203"/>
    </source>
</evidence>
<keyword evidence="14" id="KW-0206">Cytoskeleton</keyword>
<feature type="region of interest" description="Disordered" evidence="16">
    <location>
        <begin position="438"/>
        <end position="533"/>
    </location>
</feature>
<gene>
    <name evidence="18" type="ORF">B0T19DRAFT_59449</name>
</gene>
<comment type="subcellular location">
    <subcellularLocation>
        <location evidence="3">Cell membrane</location>
        <topology evidence="3">Peripheral membrane protein</topology>
        <orientation evidence="3">Cytoplasmic side</orientation>
    </subcellularLocation>
    <subcellularLocation>
        <location evidence="2">Cytoplasm</location>
        <location evidence="2">Cytoskeleton</location>
        <location evidence="2">Actin patch</location>
    </subcellularLocation>
    <subcellularLocation>
        <location evidence="1">Endosome membrane</location>
        <topology evidence="1">Peripheral membrane protein</topology>
        <orientation evidence="1">Cytoplasmic side</orientation>
    </subcellularLocation>
</comment>
<keyword evidence="19" id="KW-1185">Reference proteome</keyword>
<keyword evidence="8" id="KW-0963">Cytoplasm</keyword>
<dbReference type="GO" id="GO:0042802">
    <property type="term" value="F:identical protein binding"/>
    <property type="evidence" value="ECO:0007669"/>
    <property type="project" value="InterPro"/>
</dbReference>
<comment type="caution">
    <text evidence="18">The sequence shown here is derived from an EMBL/GenBank/DDBJ whole genome shotgun (WGS) entry which is preliminary data.</text>
</comment>
<evidence type="ECO:0000256" key="16">
    <source>
        <dbReference type="SAM" id="MobiDB-lite"/>
    </source>
</evidence>
<evidence type="ECO:0000256" key="7">
    <source>
        <dbReference type="ARBA" id="ARBA00022475"/>
    </source>
</evidence>
<dbReference type="GO" id="GO:0030674">
    <property type="term" value="F:protein-macromolecule adaptor activity"/>
    <property type="evidence" value="ECO:0007669"/>
    <property type="project" value="InterPro"/>
</dbReference>
<feature type="domain" description="SH3" evidence="17">
    <location>
        <begin position="2"/>
        <end position="69"/>
    </location>
</feature>
<dbReference type="Gene3D" id="2.30.30.40">
    <property type="entry name" value="SH3 Domains"/>
    <property type="match status" value="3"/>
</dbReference>
<keyword evidence="12" id="KW-0472">Membrane</keyword>
<evidence type="ECO:0000256" key="15">
    <source>
        <dbReference type="PROSITE-ProRule" id="PRU00192"/>
    </source>
</evidence>
<evidence type="ECO:0000313" key="18">
    <source>
        <dbReference type="EMBL" id="KAK3337064.1"/>
    </source>
</evidence>
<feature type="region of interest" description="Disordered" evidence="16">
    <location>
        <begin position="134"/>
        <end position="262"/>
    </location>
</feature>
<dbReference type="InterPro" id="IPR013761">
    <property type="entry name" value="SAM/pointed_sf"/>
</dbReference>
<dbReference type="AlphaFoldDB" id="A0AAE0J554"/>
<evidence type="ECO:0000256" key="14">
    <source>
        <dbReference type="ARBA" id="ARBA00023212"/>
    </source>
</evidence>
<feature type="compositionally biased region" description="Polar residues" evidence="16">
    <location>
        <begin position="498"/>
        <end position="512"/>
    </location>
</feature>
<protein>
    <recommendedName>
        <fullName evidence="5">Actin cytoskeleton-regulatory complex protein SLA1</fullName>
    </recommendedName>
</protein>
<keyword evidence="9" id="KW-0254">Endocytosis</keyword>
<feature type="compositionally biased region" description="Polar residues" evidence="16">
    <location>
        <begin position="867"/>
        <end position="879"/>
    </location>
</feature>
<feature type="domain" description="SH3" evidence="17">
    <location>
        <begin position="375"/>
        <end position="437"/>
    </location>
</feature>
<dbReference type="PANTHER" id="PTHR15735:SF19">
    <property type="entry name" value="ACTIN CYTOSKELETON-REGULATORY COMPLEX PROTEIN SLA1"/>
    <property type="match status" value="1"/>
</dbReference>
<dbReference type="InterPro" id="IPR007131">
    <property type="entry name" value="SHD1"/>
</dbReference>
<evidence type="ECO:0000256" key="2">
    <source>
        <dbReference type="ARBA" id="ARBA00004134"/>
    </source>
</evidence>
<keyword evidence="7" id="KW-1003">Cell membrane</keyword>
<evidence type="ECO:0000256" key="12">
    <source>
        <dbReference type="ARBA" id="ARBA00023136"/>
    </source>
</evidence>
<dbReference type="PANTHER" id="PTHR15735">
    <property type="entry name" value="FCH AND DOUBLE SH3 DOMAINS PROTEIN"/>
    <property type="match status" value="1"/>
</dbReference>
<feature type="region of interest" description="Disordered" evidence="16">
    <location>
        <begin position="623"/>
        <end position="647"/>
    </location>
</feature>
<feature type="compositionally biased region" description="Low complexity" evidence="16">
    <location>
        <begin position="904"/>
        <end position="913"/>
    </location>
</feature>
<keyword evidence="13" id="KW-0009">Actin-binding</keyword>
<dbReference type="GO" id="GO:0006897">
    <property type="term" value="P:endocytosis"/>
    <property type="evidence" value="ECO:0007669"/>
    <property type="project" value="UniProtKB-KW"/>
</dbReference>
<dbReference type="SMART" id="SM00326">
    <property type="entry name" value="SH3"/>
    <property type="match status" value="3"/>
</dbReference>
<evidence type="ECO:0000256" key="1">
    <source>
        <dbReference type="ARBA" id="ARBA00004125"/>
    </source>
</evidence>
<dbReference type="SUPFAM" id="SSF50044">
    <property type="entry name" value="SH3-domain"/>
    <property type="match status" value="3"/>
</dbReference>
<evidence type="ECO:0000313" key="19">
    <source>
        <dbReference type="Proteomes" id="UP001286456"/>
    </source>
</evidence>
<dbReference type="CDD" id="cd11775">
    <property type="entry name" value="SH3_Sla1p_3"/>
    <property type="match status" value="1"/>
</dbReference>
<name>A0AAE0J554_9PEZI</name>
<evidence type="ECO:0000256" key="10">
    <source>
        <dbReference type="ARBA" id="ARBA00022737"/>
    </source>
</evidence>
<dbReference type="Gene3D" id="1.10.150.50">
    <property type="entry name" value="Transcription Factor, Ets-1"/>
    <property type="match status" value="1"/>
</dbReference>
<reference evidence="18" key="1">
    <citation type="journal article" date="2023" name="Mol. Phylogenet. Evol.">
        <title>Genome-scale phylogeny and comparative genomics of the fungal order Sordariales.</title>
        <authorList>
            <person name="Hensen N."/>
            <person name="Bonometti L."/>
            <person name="Westerberg I."/>
            <person name="Brannstrom I.O."/>
            <person name="Guillou S."/>
            <person name="Cros-Aarteil S."/>
            <person name="Calhoun S."/>
            <person name="Haridas S."/>
            <person name="Kuo A."/>
            <person name="Mondo S."/>
            <person name="Pangilinan J."/>
            <person name="Riley R."/>
            <person name="LaButti K."/>
            <person name="Andreopoulos B."/>
            <person name="Lipzen A."/>
            <person name="Chen C."/>
            <person name="Yan M."/>
            <person name="Daum C."/>
            <person name="Ng V."/>
            <person name="Clum A."/>
            <person name="Steindorff A."/>
            <person name="Ohm R.A."/>
            <person name="Martin F."/>
            <person name="Silar P."/>
            <person name="Natvig D.O."/>
            <person name="Lalanne C."/>
            <person name="Gautier V."/>
            <person name="Ament-Velasquez S.L."/>
            <person name="Kruys A."/>
            <person name="Hutchinson M.I."/>
            <person name="Powell A.J."/>
            <person name="Barry K."/>
            <person name="Miller A.N."/>
            <person name="Grigoriev I.V."/>
            <person name="Debuchy R."/>
            <person name="Gladieux P."/>
            <person name="Hiltunen Thoren M."/>
            <person name="Johannesson H."/>
        </authorList>
    </citation>
    <scope>NUCLEOTIDE SEQUENCE</scope>
    <source>
        <strain evidence="18">SMH4131-1</strain>
    </source>
</reference>
<feature type="compositionally biased region" description="Basic and acidic residues" evidence="16">
    <location>
        <begin position="474"/>
        <end position="486"/>
    </location>
</feature>
<feature type="compositionally biased region" description="Basic and acidic residues" evidence="16">
    <location>
        <begin position="454"/>
        <end position="466"/>
    </location>
</feature>
<dbReference type="Gene3D" id="2.30.30.700">
    <property type="entry name" value="SLA1 homology domain 1"/>
    <property type="match status" value="1"/>
</dbReference>
<dbReference type="Pfam" id="PF00018">
    <property type="entry name" value="SH3_1"/>
    <property type="match status" value="2"/>
</dbReference>